<organism evidence="4 5">
    <name type="scientific">Genlisea aurea</name>
    <dbReference type="NCBI Taxonomy" id="192259"/>
    <lineage>
        <taxon>Eukaryota</taxon>
        <taxon>Viridiplantae</taxon>
        <taxon>Streptophyta</taxon>
        <taxon>Embryophyta</taxon>
        <taxon>Tracheophyta</taxon>
        <taxon>Spermatophyta</taxon>
        <taxon>Magnoliopsida</taxon>
        <taxon>eudicotyledons</taxon>
        <taxon>Gunneridae</taxon>
        <taxon>Pentapetalae</taxon>
        <taxon>asterids</taxon>
        <taxon>lamiids</taxon>
        <taxon>Lamiales</taxon>
        <taxon>Lentibulariaceae</taxon>
        <taxon>Genlisea</taxon>
    </lineage>
</organism>
<dbReference type="EMBL" id="AUSU01002559">
    <property type="protein sequence ID" value="EPS68560.1"/>
    <property type="molecule type" value="Genomic_DNA"/>
</dbReference>
<evidence type="ECO:0000313" key="5">
    <source>
        <dbReference type="Proteomes" id="UP000015453"/>
    </source>
</evidence>
<dbReference type="OrthoDB" id="648416at2759"/>
<protein>
    <recommendedName>
        <fullName evidence="3">Remorin C-terminal domain-containing protein</fullName>
    </recommendedName>
</protein>
<accession>S8CPA1</accession>
<feature type="compositionally biased region" description="Polar residues" evidence="2">
    <location>
        <begin position="31"/>
        <end position="45"/>
    </location>
</feature>
<comment type="similarity">
    <text evidence="1">Belongs to the remorin family.</text>
</comment>
<evidence type="ECO:0000256" key="1">
    <source>
        <dbReference type="ARBA" id="ARBA00005711"/>
    </source>
</evidence>
<feature type="compositionally biased region" description="Acidic residues" evidence="2">
    <location>
        <begin position="1"/>
        <end position="12"/>
    </location>
</feature>
<feature type="region of interest" description="Disordered" evidence="2">
    <location>
        <begin position="1"/>
        <end position="45"/>
    </location>
</feature>
<proteinExistence type="inferred from homology"/>
<gene>
    <name evidence="4" type="ORF">M569_06208</name>
</gene>
<evidence type="ECO:0000313" key="4">
    <source>
        <dbReference type="EMBL" id="EPS68560.1"/>
    </source>
</evidence>
<feature type="non-terminal residue" evidence="4">
    <location>
        <position position="1"/>
    </location>
</feature>
<feature type="domain" description="Remorin C-terminal" evidence="3">
    <location>
        <begin position="88"/>
        <end position="152"/>
    </location>
</feature>
<dbReference type="PANTHER" id="PTHR31471:SF13">
    <property type="entry name" value="REMORIN FAMILY PROTEIN"/>
    <property type="match status" value="1"/>
</dbReference>
<evidence type="ECO:0000259" key="3">
    <source>
        <dbReference type="Pfam" id="PF03763"/>
    </source>
</evidence>
<dbReference type="AlphaFoldDB" id="S8CPA1"/>
<dbReference type="Pfam" id="PF03763">
    <property type="entry name" value="Remorin_C"/>
    <property type="match status" value="1"/>
</dbReference>
<reference evidence="4 5" key="1">
    <citation type="journal article" date="2013" name="BMC Genomics">
        <title>The miniature genome of a carnivorous plant Genlisea aurea contains a low number of genes and short non-coding sequences.</title>
        <authorList>
            <person name="Leushkin E.V."/>
            <person name="Sutormin R.A."/>
            <person name="Nabieva E.R."/>
            <person name="Penin A.A."/>
            <person name="Kondrashov A.S."/>
            <person name="Logacheva M.D."/>
        </authorList>
    </citation>
    <scope>NUCLEOTIDE SEQUENCE [LARGE SCALE GENOMIC DNA]</scope>
</reference>
<sequence length="153" mass="17014">ISGDKFDDDGPEESGNQTLCPSVVSRRDMATQMSPVSSNHTSSGRISSFSITASSILPELHSMGQADMPKERVTMTRWSKKKCVMSVDTSKSISKIQREEARISSWENLQKAKAEASIRKLEMKLEKKRSSSMAKIMSRLRAAQNKAQVMRSS</sequence>
<name>S8CPA1_9LAMI</name>
<keyword evidence="5" id="KW-1185">Reference proteome</keyword>
<dbReference type="InterPro" id="IPR005516">
    <property type="entry name" value="Remorin_C"/>
</dbReference>
<feature type="non-terminal residue" evidence="4">
    <location>
        <position position="153"/>
    </location>
</feature>
<evidence type="ECO:0000256" key="2">
    <source>
        <dbReference type="SAM" id="MobiDB-lite"/>
    </source>
</evidence>
<dbReference type="Proteomes" id="UP000015453">
    <property type="component" value="Unassembled WGS sequence"/>
</dbReference>
<dbReference type="PANTHER" id="PTHR31471">
    <property type="entry name" value="OS02G0116800 PROTEIN"/>
    <property type="match status" value="1"/>
</dbReference>
<comment type="caution">
    <text evidence="4">The sequence shown here is derived from an EMBL/GenBank/DDBJ whole genome shotgun (WGS) entry which is preliminary data.</text>
</comment>